<organism evidence="7 8">
    <name type="scientific">Microtetraspora glauca</name>
    <dbReference type="NCBI Taxonomy" id="1996"/>
    <lineage>
        <taxon>Bacteria</taxon>
        <taxon>Bacillati</taxon>
        <taxon>Actinomycetota</taxon>
        <taxon>Actinomycetes</taxon>
        <taxon>Streptosporangiales</taxon>
        <taxon>Streptosporangiaceae</taxon>
        <taxon>Microtetraspora</taxon>
    </lineage>
</organism>
<comment type="subcellular location">
    <subcellularLocation>
        <location evidence="1">Periplasm</location>
    </subcellularLocation>
</comment>
<dbReference type="SMART" id="SM00062">
    <property type="entry name" value="PBPb"/>
    <property type="match status" value="1"/>
</dbReference>
<keyword evidence="3" id="KW-0813">Transport</keyword>
<reference evidence="7 8" key="1">
    <citation type="submission" date="2024-06" db="EMBL/GenBank/DDBJ databases">
        <title>The Natural Products Discovery Center: Release of the First 8490 Sequenced Strains for Exploring Actinobacteria Biosynthetic Diversity.</title>
        <authorList>
            <person name="Kalkreuter E."/>
            <person name="Kautsar S.A."/>
            <person name="Yang D."/>
            <person name="Bader C.D."/>
            <person name="Teijaro C.N."/>
            <person name="Fluegel L."/>
            <person name="Davis C.M."/>
            <person name="Simpson J.R."/>
            <person name="Lauterbach L."/>
            <person name="Steele A.D."/>
            <person name="Gui C."/>
            <person name="Meng S."/>
            <person name="Li G."/>
            <person name="Viehrig K."/>
            <person name="Ye F."/>
            <person name="Su P."/>
            <person name="Kiefer A.F."/>
            <person name="Nichols A."/>
            <person name="Cepeda A.J."/>
            <person name="Yan W."/>
            <person name="Fan B."/>
            <person name="Jiang Y."/>
            <person name="Adhikari A."/>
            <person name="Zheng C.-J."/>
            <person name="Schuster L."/>
            <person name="Cowan T.M."/>
            <person name="Smanski M.J."/>
            <person name="Chevrette M.G."/>
            <person name="De Carvalho L.P.S."/>
            <person name="Shen B."/>
        </authorList>
    </citation>
    <scope>NUCLEOTIDE SEQUENCE [LARGE SCALE GENOMIC DNA]</scope>
    <source>
        <strain evidence="7 8">NPDC050100</strain>
    </source>
</reference>
<dbReference type="CDD" id="cd13558">
    <property type="entry name" value="PBP2_SsuA_like_2"/>
    <property type="match status" value="1"/>
</dbReference>
<dbReference type="Gene3D" id="3.40.190.10">
    <property type="entry name" value="Periplasmic binding protein-like II"/>
    <property type="match status" value="2"/>
</dbReference>
<dbReference type="PROSITE" id="PS51257">
    <property type="entry name" value="PROKAR_LIPOPROTEIN"/>
    <property type="match status" value="1"/>
</dbReference>
<evidence type="ECO:0000256" key="4">
    <source>
        <dbReference type="ARBA" id="ARBA00022729"/>
    </source>
</evidence>
<evidence type="ECO:0000259" key="6">
    <source>
        <dbReference type="SMART" id="SM00062"/>
    </source>
</evidence>
<keyword evidence="4 5" id="KW-0732">Signal</keyword>
<proteinExistence type="inferred from homology"/>
<dbReference type="Pfam" id="PF09084">
    <property type="entry name" value="NMT1"/>
    <property type="match status" value="1"/>
</dbReference>
<feature type="chain" id="PRO_5045847185" evidence="5">
    <location>
        <begin position="21"/>
        <end position="335"/>
    </location>
</feature>
<dbReference type="Proteomes" id="UP001551675">
    <property type="component" value="Unassembled WGS sequence"/>
</dbReference>
<evidence type="ECO:0000313" key="7">
    <source>
        <dbReference type="EMBL" id="MEV0968663.1"/>
    </source>
</evidence>
<dbReference type="PANTHER" id="PTHR30024">
    <property type="entry name" value="ALIPHATIC SULFONATES-BINDING PROTEIN-RELATED"/>
    <property type="match status" value="1"/>
</dbReference>
<name>A0ABV3GAQ0_MICGL</name>
<keyword evidence="8" id="KW-1185">Reference proteome</keyword>
<accession>A0ABV3GAQ0</accession>
<dbReference type="PANTHER" id="PTHR30024:SF48">
    <property type="entry name" value="ABC TRANSPORTER SUBSTRATE-BINDING PROTEIN"/>
    <property type="match status" value="1"/>
</dbReference>
<dbReference type="InterPro" id="IPR010067">
    <property type="entry name" value="ABC_SsuA_sub-bd"/>
</dbReference>
<evidence type="ECO:0000256" key="2">
    <source>
        <dbReference type="ARBA" id="ARBA00010742"/>
    </source>
</evidence>
<dbReference type="EMBL" id="JBFALK010000003">
    <property type="protein sequence ID" value="MEV0968663.1"/>
    <property type="molecule type" value="Genomic_DNA"/>
</dbReference>
<evidence type="ECO:0000256" key="3">
    <source>
        <dbReference type="ARBA" id="ARBA00022448"/>
    </source>
</evidence>
<gene>
    <name evidence="7" type="ORF">AB0I59_08520</name>
</gene>
<comment type="caution">
    <text evidence="7">The sequence shown here is derived from an EMBL/GenBank/DDBJ whole genome shotgun (WGS) entry which is preliminary data.</text>
</comment>
<evidence type="ECO:0000256" key="5">
    <source>
        <dbReference type="SAM" id="SignalP"/>
    </source>
</evidence>
<dbReference type="InterPro" id="IPR015168">
    <property type="entry name" value="SsuA/THI5"/>
</dbReference>
<dbReference type="NCBIfam" id="TIGR01728">
    <property type="entry name" value="SsuA_fam"/>
    <property type="match status" value="1"/>
</dbReference>
<comment type="similarity">
    <text evidence="2">Belongs to the bacterial solute-binding protein SsuA/TauA family.</text>
</comment>
<protein>
    <submittedName>
        <fullName evidence="7">ABC transporter substrate-binding protein</fullName>
    </submittedName>
</protein>
<dbReference type="InterPro" id="IPR001638">
    <property type="entry name" value="Solute-binding_3/MltF_N"/>
</dbReference>
<sequence length="335" mass="34325">MTGRVLAALLLAASVGTACAPAGSTSGSAAGRPGASGPDGASVTLRIGDQKAGSEALLKAAGVLDGTSYKVSWAQFTSGPPLLEAVNAGAVDIGGVGNTPPVFAAASGSRITVVAAYRQPLSGAAILIPGGSPVTAPAQLKGKKIAVAKGSSAHYHLLAVLKKEGLSFTDIQPQYLQPADALAAFASGTVDAWAIWDPFTSQARLEHGAKVLVDGDGYVNGLNFQVAAPAALRDQGKEAAIRDYLSRLARARKWAVAHQAEWAEVWARETGLPVKVTRAAVANTVTTPITIDDTVTDSEQRIADAFTAEGLIPGSVRFSDFIDSRFNDVVGKGQP</sequence>
<feature type="signal peptide" evidence="5">
    <location>
        <begin position="1"/>
        <end position="20"/>
    </location>
</feature>
<evidence type="ECO:0000256" key="1">
    <source>
        <dbReference type="ARBA" id="ARBA00004418"/>
    </source>
</evidence>
<feature type="domain" description="Solute-binding protein family 3/N-terminal" evidence="6">
    <location>
        <begin position="44"/>
        <end position="258"/>
    </location>
</feature>
<dbReference type="RefSeq" id="WP_358131471.1">
    <property type="nucleotide sequence ID" value="NZ_JBFALK010000003.1"/>
</dbReference>
<evidence type="ECO:0000313" key="8">
    <source>
        <dbReference type="Proteomes" id="UP001551675"/>
    </source>
</evidence>
<dbReference type="SUPFAM" id="SSF53850">
    <property type="entry name" value="Periplasmic binding protein-like II"/>
    <property type="match status" value="1"/>
</dbReference>